<proteinExistence type="predicted"/>
<organism evidence="2 3">
    <name type="scientific">Acanthamoeba castellanii (strain ATCC 30010 / Neff)</name>
    <dbReference type="NCBI Taxonomy" id="1257118"/>
    <lineage>
        <taxon>Eukaryota</taxon>
        <taxon>Amoebozoa</taxon>
        <taxon>Discosea</taxon>
        <taxon>Longamoebia</taxon>
        <taxon>Centramoebida</taxon>
        <taxon>Acanthamoebidae</taxon>
        <taxon>Acanthamoeba</taxon>
    </lineage>
</organism>
<dbReference type="EMBL" id="KB008052">
    <property type="protein sequence ID" value="ELR14523.1"/>
    <property type="molecule type" value="Genomic_DNA"/>
</dbReference>
<dbReference type="VEuPathDB" id="AmoebaDB:ACA1_193260"/>
<dbReference type="KEGG" id="acan:ACA1_193260"/>
<reference evidence="2 3" key="1">
    <citation type="journal article" date="2013" name="Genome Biol.">
        <title>Genome of Acanthamoeba castellanii highlights extensive lateral gene transfer and early evolution of tyrosine kinase signaling.</title>
        <authorList>
            <person name="Clarke M."/>
            <person name="Lohan A.J."/>
            <person name="Liu B."/>
            <person name="Lagkouvardos I."/>
            <person name="Roy S."/>
            <person name="Zafar N."/>
            <person name="Bertelli C."/>
            <person name="Schilde C."/>
            <person name="Kianianmomeni A."/>
            <person name="Burglin T.R."/>
            <person name="Frech C."/>
            <person name="Turcotte B."/>
            <person name="Kopec K.O."/>
            <person name="Synnott J.M."/>
            <person name="Choo C."/>
            <person name="Paponov I."/>
            <person name="Finkler A."/>
            <person name="Soon Heng Tan C."/>
            <person name="Hutchins A.P."/>
            <person name="Weinmeier T."/>
            <person name="Rattei T."/>
            <person name="Chu J.S."/>
            <person name="Gimenez G."/>
            <person name="Irimia M."/>
            <person name="Rigden D.J."/>
            <person name="Fitzpatrick D.A."/>
            <person name="Lorenzo-Morales J."/>
            <person name="Bateman A."/>
            <person name="Chiu C.H."/>
            <person name="Tang P."/>
            <person name="Hegemann P."/>
            <person name="Fromm H."/>
            <person name="Raoult D."/>
            <person name="Greub G."/>
            <person name="Miranda-Saavedra D."/>
            <person name="Chen N."/>
            <person name="Nash P."/>
            <person name="Ginger M.L."/>
            <person name="Horn M."/>
            <person name="Schaap P."/>
            <person name="Caler L."/>
            <person name="Loftus B."/>
        </authorList>
    </citation>
    <scope>NUCLEOTIDE SEQUENCE [LARGE SCALE GENOMIC DNA]</scope>
    <source>
        <strain evidence="2 3">Neff</strain>
    </source>
</reference>
<name>L8GPG2_ACACF</name>
<gene>
    <name evidence="2" type="ORF">ACA1_193260</name>
</gene>
<dbReference type="AlphaFoldDB" id="L8GPG2"/>
<feature type="compositionally biased region" description="Acidic residues" evidence="1">
    <location>
        <begin position="119"/>
        <end position="144"/>
    </location>
</feature>
<evidence type="ECO:0000313" key="3">
    <source>
        <dbReference type="Proteomes" id="UP000011083"/>
    </source>
</evidence>
<feature type="compositionally biased region" description="Low complexity" evidence="1">
    <location>
        <begin position="48"/>
        <end position="65"/>
    </location>
</feature>
<sequence>MDYLGYHPPQLASSPSLMSADVRSPVVGVVRSRSLFESIVVTPEHFLPSSASSSPFSASATFSTSDQSNGSQEHGFMSSAMSTSTTDLMEFCSPSKKHRPDAGHQNKTTLHQKRKWDSVDDDEEEEEVGEEEELNDSSDDEDEAHPDLRQQHRPREERSSTVIVSFPASHEMDKSTKHQRVVQKKPDARDIPRARHIILRFCDSQQSVEAKIVCKEPWGVRVEVLEERPDLSLSIGTRYWARFTGTVSLITNIPVLEAMHPC</sequence>
<dbReference type="RefSeq" id="XP_004336536.1">
    <property type="nucleotide sequence ID" value="XM_004336488.1"/>
</dbReference>
<feature type="compositionally biased region" description="Basic and acidic residues" evidence="1">
    <location>
        <begin position="145"/>
        <end position="159"/>
    </location>
</feature>
<evidence type="ECO:0000313" key="2">
    <source>
        <dbReference type="EMBL" id="ELR14523.1"/>
    </source>
</evidence>
<feature type="region of interest" description="Disordered" evidence="1">
    <location>
        <begin position="47"/>
        <end position="161"/>
    </location>
</feature>
<accession>L8GPG2</accession>
<keyword evidence="3" id="KW-1185">Reference proteome</keyword>
<dbReference type="GeneID" id="14915097"/>
<protein>
    <submittedName>
        <fullName evidence="2">Uncharacterized protein</fullName>
    </submittedName>
</protein>
<dbReference type="Proteomes" id="UP000011083">
    <property type="component" value="Unassembled WGS sequence"/>
</dbReference>
<evidence type="ECO:0000256" key="1">
    <source>
        <dbReference type="SAM" id="MobiDB-lite"/>
    </source>
</evidence>